<reference evidence="1" key="2">
    <citation type="journal article" date="2007" name="Science">
        <title>Draft genome sequence of the sexually transmitted pathogen Trichomonas vaginalis.</title>
        <authorList>
            <person name="Carlton J.M."/>
            <person name="Hirt R.P."/>
            <person name="Silva J.C."/>
            <person name="Delcher A.L."/>
            <person name="Schatz M."/>
            <person name="Zhao Q."/>
            <person name="Wortman J.R."/>
            <person name="Bidwell S.L."/>
            <person name="Alsmark U.C.M."/>
            <person name="Besteiro S."/>
            <person name="Sicheritz-Ponten T."/>
            <person name="Noel C.J."/>
            <person name="Dacks J.B."/>
            <person name="Foster P.G."/>
            <person name="Simillion C."/>
            <person name="Van de Peer Y."/>
            <person name="Miranda-Saavedra D."/>
            <person name="Barton G.J."/>
            <person name="Westrop G.D."/>
            <person name="Mueller S."/>
            <person name="Dessi D."/>
            <person name="Fiori P.L."/>
            <person name="Ren Q."/>
            <person name="Paulsen I."/>
            <person name="Zhang H."/>
            <person name="Bastida-Corcuera F.D."/>
            <person name="Simoes-Barbosa A."/>
            <person name="Brown M.T."/>
            <person name="Hayes R.D."/>
            <person name="Mukherjee M."/>
            <person name="Okumura C.Y."/>
            <person name="Schneider R."/>
            <person name="Smith A.J."/>
            <person name="Vanacova S."/>
            <person name="Villalvazo M."/>
            <person name="Haas B.J."/>
            <person name="Pertea M."/>
            <person name="Feldblyum T.V."/>
            <person name="Utterback T.R."/>
            <person name="Shu C.L."/>
            <person name="Osoegawa K."/>
            <person name="de Jong P.J."/>
            <person name="Hrdy I."/>
            <person name="Horvathova L."/>
            <person name="Zubacova Z."/>
            <person name="Dolezal P."/>
            <person name="Malik S.B."/>
            <person name="Logsdon J.M. Jr."/>
            <person name="Henze K."/>
            <person name="Gupta A."/>
            <person name="Wang C.C."/>
            <person name="Dunne R.L."/>
            <person name="Upcroft J.A."/>
            <person name="Upcroft P."/>
            <person name="White O."/>
            <person name="Salzberg S.L."/>
            <person name="Tang P."/>
            <person name="Chiu C.-H."/>
            <person name="Lee Y.-S."/>
            <person name="Embley T.M."/>
            <person name="Coombs G.H."/>
            <person name="Mottram J.C."/>
            <person name="Tachezy J."/>
            <person name="Fraser-Liggett C.M."/>
            <person name="Johnson P.J."/>
        </authorList>
    </citation>
    <scope>NUCLEOTIDE SEQUENCE [LARGE SCALE GENOMIC DNA]</scope>
    <source>
        <strain evidence="1">G3</strain>
    </source>
</reference>
<organism evidence="1 2">
    <name type="scientific">Trichomonas vaginalis (strain ATCC PRA-98 / G3)</name>
    <dbReference type="NCBI Taxonomy" id="412133"/>
    <lineage>
        <taxon>Eukaryota</taxon>
        <taxon>Metamonada</taxon>
        <taxon>Parabasalia</taxon>
        <taxon>Trichomonadida</taxon>
        <taxon>Trichomonadidae</taxon>
        <taxon>Trichomonas</taxon>
    </lineage>
</organism>
<sequence>MFFVLAASVTSIPARRSKLLKMHPNPYLYPRLQRKATNGWLSDAIEERLVKPLRRLGLQEAESNNLYDFIVPSLRHYDSRKATNGWLSDAIEERIVKPLRRLGLQEADE</sequence>
<evidence type="ECO:0000313" key="1">
    <source>
        <dbReference type="EMBL" id="EAX95542.1"/>
    </source>
</evidence>
<dbReference type="VEuPathDB" id="TrichDB:TVAGG3_0460730"/>
<protein>
    <submittedName>
        <fullName evidence="1">Uncharacterized protein</fullName>
    </submittedName>
</protein>
<dbReference type="SMR" id="A2FHT2"/>
<reference evidence="1" key="1">
    <citation type="submission" date="2006-10" db="EMBL/GenBank/DDBJ databases">
        <authorList>
            <person name="Amadeo P."/>
            <person name="Zhao Q."/>
            <person name="Wortman J."/>
            <person name="Fraser-Liggett C."/>
            <person name="Carlton J."/>
        </authorList>
    </citation>
    <scope>NUCLEOTIDE SEQUENCE</scope>
    <source>
        <strain evidence="1">G3</strain>
    </source>
</reference>
<dbReference type="KEGG" id="tva:75656262"/>
<dbReference type="VEuPathDB" id="TrichDB:TVAG_126720"/>
<dbReference type="RefSeq" id="XP_001308472.1">
    <property type="nucleotide sequence ID" value="XM_001308471.1"/>
</dbReference>
<proteinExistence type="predicted"/>
<dbReference type="InParanoid" id="A2FHT2"/>
<dbReference type="EMBL" id="DS113800">
    <property type="protein sequence ID" value="EAX95542.1"/>
    <property type="molecule type" value="Genomic_DNA"/>
</dbReference>
<accession>A2FHT2</accession>
<keyword evidence="2" id="KW-1185">Reference proteome</keyword>
<evidence type="ECO:0000313" key="2">
    <source>
        <dbReference type="Proteomes" id="UP000001542"/>
    </source>
</evidence>
<dbReference type="Proteomes" id="UP000001542">
    <property type="component" value="Unassembled WGS sequence"/>
</dbReference>
<gene>
    <name evidence="1" type="ORF">TVAG_126720</name>
</gene>
<name>A2FHT2_TRIV3</name>
<dbReference type="AlphaFoldDB" id="A2FHT2"/>